<dbReference type="PANTHER" id="PTHR48098">
    <property type="entry name" value="ENTEROCHELIN ESTERASE-RELATED"/>
    <property type="match status" value="1"/>
</dbReference>
<name>A0A7G7GBT3_9BACT</name>
<protein>
    <submittedName>
        <fullName evidence="1">Esterase family protein</fullName>
    </submittedName>
</protein>
<evidence type="ECO:0000313" key="1">
    <source>
        <dbReference type="EMBL" id="QNF34617.1"/>
    </source>
</evidence>
<dbReference type="SUPFAM" id="SSF53474">
    <property type="entry name" value="alpha/beta-Hydrolases"/>
    <property type="match status" value="1"/>
</dbReference>
<dbReference type="PANTHER" id="PTHR48098:SF6">
    <property type="entry name" value="FERRI-BACILLIBACTIN ESTERASE BESA"/>
    <property type="match status" value="1"/>
</dbReference>
<dbReference type="Pfam" id="PF00756">
    <property type="entry name" value="Esterase"/>
    <property type="match status" value="1"/>
</dbReference>
<dbReference type="Proteomes" id="UP000515237">
    <property type="component" value="Chromosome"/>
</dbReference>
<dbReference type="InterPro" id="IPR050583">
    <property type="entry name" value="Mycobacterial_A85_antigen"/>
</dbReference>
<dbReference type="Gene3D" id="3.40.50.1820">
    <property type="entry name" value="alpha/beta hydrolase"/>
    <property type="match status" value="1"/>
</dbReference>
<dbReference type="RefSeq" id="WP_185271112.1">
    <property type="nucleotide sequence ID" value="NZ_CP055156.1"/>
</dbReference>
<keyword evidence="2" id="KW-1185">Reference proteome</keyword>
<dbReference type="KEGG" id="aswu:HUW51_18485"/>
<organism evidence="1 2">
    <name type="scientific">Adhaeribacter swui</name>
    <dbReference type="NCBI Taxonomy" id="2086471"/>
    <lineage>
        <taxon>Bacteria</taxon>
        <taxon>Pseudomonadati</taxon>
        <taxon>Bacteroidota</taxon>
        <taxon>Cytophagia</taxon>
        <taxon>Cytophagales</taxon>
        <taxon>Hymenobacteraceae</taxon>
        <taxon>Adhaeribacter</taxon>
    </lineage>
</organism>
<proteinExistence type="predicted"/>
<gene>
    <name evidence="1" type="ORF">HUW51_18485</name>
</gene>
<dbReference type="EMBL" id="CP055156">
    <property type="protein sequence ID" value="QNF34617.1"/>
    <property type="molecule type" value="Genomic_DNA"/>
</dbReference>
<reference evidence="1 2" key="1">
    <citation type="journal article" date="2018" name="Int. J. Syst. Evol. Microbiol.">
        <title>Adhaeribacter swui sp. nov., isolated from wet mud.</title>
        <authorList>
            <person name="Kim D.U."/>
            <person name="Kim K.W."/>
            <person name="Kang M.S."/>
            <person name="Kim J.Y."/>
            <person name="Jang J.H."/>
            <person name="Kim M.K."/>
        </authorList>
    </citation>
    <scope>NUCLEOTIDE SEQUENCE [LARGE SCALE GENOMIC DNA]</scope>
    <source>
        <strain evidence="1 2">KCTC 52873</strain>
    </source>
</reference>
<dbReference type="InterPro" id="IPR029058">
    <property type="entry name" value="AB_hydrolase_fold"/>
</dbReference>
<dbReference type="AlphaFoldDB" id="A0A7G7GBT3"/>
<dbReference type="InterPro" id="IPR000801">
    <property type="entry name" value="Esterase-like"/>
</dbReference>
<sequence>MFFDYAEAEVRICVEEWTIASQILNREVSGVIYQPEYLSATGPLHLLLLNDGQDLVTMQYDRILTRTLQHKNIQSVLTVGIKAGNRLQEYGVSGQPDFKERGSEAHHYRQFIVQELLPFIHSHTSRAAFSSYTIAGFSLGALSALDIAWHESTIFSRVGAFSGSFWWRSKEYTPKNPDKHRIAHQVIRQTNDKPNLKFWFQAGTQDEKSDRNQNGIIDSIDDTTSLIAELYRKGYERNTEVRYVELLGGRHDITTWGKIMPEFLCWAFRN</sequence>
<accession>A0A7G7GBT3</accession>
<evidence type="ECO:0000313" key="2">
    <source>
        <dbReference type="Proteomes" id="UP000515237"/>
    </source>
</evidence>